<keyword evidence="1" id="KW-0812">Transmembrane</keyword>
<keyword evidence="1" id="KW-1133">Transmembrane helix</keyword>
<name>A0ABY6M1W1_9FLAO</name>
<keyword evidence="1" id="KW-0472">Membrane</keyword>
<evidence type="ECO:0000313" key="2">
    <source>
        <dbReference type="EMBL" id="UYW02525.1"/>
    </source>
</evidence>
<dbReference type="Proteomes" id="UP001163328">
    <property type="component" value="Chromosome"/>
</dbReference>
<keyword evidence="3" id="KW-1185">Reference proteome</keyword>
<evidence type="ECO:0000313" key="3">
    <source>
        <dbReference type="Proteomes" id="UP001163328"/>
    </source>
</evidence>
<organism evidence="2 3">
    <name type="scientific">Flavobacterium agricola</name>
    <dbReference type="NCBI Taxonomy" id="2870839"/>
    <lineage>
        <taxon>Bacteria</taxon>
        <taxon>Pseudomonadati</taxon>
        <taxon>Bacteroidota</taxon>
        <taxon>Flavobacteriia</taxon>
        <taxon>Flavobacteriales</taxon>
        <taxon>Flavobacteriaceae</taxon>
        <taxon>Flavobacterium</taxon>
    </lineage>
</organism>
<feature type="transmembrane region" description="Helical" evidence="1">
    <location>
        <begin position="12"/>
        <end position="29"/>
    </location>
</feature>
<gene>
    <name evidence="2" type="ORF">K5I29_06535</name>
</gene>
<dbReference type="EMBL" id="CP081495">
    <property type="protein sequence ID" value="UYW02525.1"/>
    <property type="molecule type" value="Genomic_DNA"/>
</dbReference>
<sequence length="71" mass="8216">MKINPKLKQILCIWLGLFPTSILINYLLAEWLLDFHPTIKILITTAIIVPIMVMVMIMIPLSVKIVSKWLK</sequence>
<accession>A0ABY6M1W1</accession>
<proteinExistence type="predicted"/>
<dbReference type="RefSeq" id="WP_264435093.1">
    <property type="nucleotide sequence ID" value="NZ_CP081495.1"/>
</dbReference>
<evidence type="ECO:0000256" key="1">
    <source>
        <dbReference type="SAM" id="Phobius"/>
    </source>
</evidence>
<feature type="transmembrane region" description="Helical" evidence="1">
    <location>
        <begin position="41"/>
        <end position="63"/>
    </location>
</feature>
<protein>
    <submittedName>
        <fullName evidence="2">Uncharacterized protein</fullName>
    </submittedName>
</protein>
<reference evidence="2" key="1">
    <citation type="submission" date="2021-08" db="EMBL/GenBank/DDBJ databases">
        <title>Flavobacterium sp. strain CC-SYL302.</title>
        <authorList>
            <person name="Lin S.-Y."/>
            <person name="Lee T.-H."/>
            <person name="Young C.-C."/>
        </authorList>
    </citation>
    <scope>NUCLEOTIDE SEQUENCE</scope>
    <source>
        <strain evidence="2">CC-SYL302</strain>
    </source>
</reference>